<dbReference type="InterPro" id="IPR003591">
    <property type="entry name" value="Leu-rich_rpt_typical-subtyp"/>
</dbReference>
<dbReference type="InterPro" id="IPR050836">
    <property type="entry name" value="SDS22/Internalin_LRR"/>
</dbReference>
<dbReference type="AlphaFoldDB" id="A0AAN8PS54"/>
<protein>
    <recommendedName>
        <fullName evidence="5">Protein phosphatase 1 regulatory subunit 7</fullName>
    </recommendedName>
</protein>
<dbReference type="SMART" id="SM00365">
    <property type="entry name" value="LRR_SD22"/>
    <property type="match status" value="2"/>
</dbReference>
<evidence type="ECO:0000256" key="1">
    <source>
        <dbReference type="ARBA" id="ARBA00022614"/>
    </source>
</evidence>
<keyword evidence="1" id="KW-0433">Leucine-rich repeat</keyword>
<evidence type="ECO:0000313" key="4">
    <source>
        <dbReference type="Proteomes" id="UP001347796"/>
    </source>
</evidence>
<dbReference type="Pfam" id="PF13855">
    <property type="entry name" value="LRR_8"/>
    <property type="match status" value="1"/>
</dbReference>
<evidence type="ECO:0000313" key="3">
    <source>
        <dbReference type="EMBL" id="KAK6181978.1"/>
    </source>
</evidence>
<evidence type="ECO:0000256" key="2">
    <source>
        <dbReference type="ARBA" id="ARBA00022737"/>
    </source>
</evidence>
<dbReference type="EMBL" id="JAZGQO010000007">
    <property type="protein sequence ID" value="KAK6181978.1"/>
    <property type="molecule type" value="Genomic_DNA"/>
</dbReference>
<sequence length="104" mass="12172">MDGLHELRELVLDRNKIKGVSELSFINQWNLQELHLEENRLRDLTNMGCLENLQRLYLGSNRIQDLGELEKIDNLVTLMELSLVNNAVSFDSNYSVQYKLDNYT</sequence>
<keyword evidence="4" id="KW-1185">Reference proteome</keyword>
<dbReference type="PANTHER" id="PTHR46652">
    <property type="entry name" value="LEUCINE-RICH REPEAT AND IQ DOMAIN-CONTAINING PROTEIN 1-RELATED"/>
    <property type="match status" value="1"/>
</dbReference>
<organism evidence="3 4">
    <name type="scientific">Patella caerulea</name>
    <name type="common">Rayed Mediterranean limpet</name>
    <dbReference type="NCBI Taxonomy" id="87958"/>
    <lineage>
        <taxon>Eukaryota</taxon>
        <taxon>Metazoa</taxon>
        <taxon>Spiralia</taxon>
        <taxon>Lophotrochozoa</taxon>
        <taxon>Mollusca</taxon>
        <taxon>Gastropoda</taxon>
        <taxon>Patellogastropoda</taxon>
        <taxon>Patelloidea</taxon>
        <taxon>Patellidae</taxon>
        <taxon>Patella</taxon>
    </lineage>
</organism>
<dbReference type="SMART" id="SM00369">
    <property type="entry name" value="LRR_TYP"/>
    <property type="match status" value="2"/>
</dbReference>
<dbReference type="PROSITE" id="PS51450">
    <property type="entry name" value="LRR"/>
    <property type="match status" value="3"/>
</dbReference>
<reference evidence="3 4" key="1">
    <citation type="submission" date="2024-01" db="EMBL/GenBank/DDBJ databases">
        <title>The genome of the rayed Mediterranean limpet Patella caerulea (Linnaeus, 1758).</title>
        <authorList>
            <person name="Anh-Thu Weber A."/>
            <person name="Halstead-Nussloch G."/>
        </authorList>
    </citation>
    <scope>NUCLEOTIDE SEQUENCE [LARGE SCALE GENOMIC DNA]</scope>
    <source>
        <strain evidence="3">AATW-2023a</strain>
        <tissue evidence="3">Whole specimen</tissue>
    </source>
</reference>
<gene>
    <name evidence="3" type="ORF">SNE40_009753</name>
</gene>
<dbReference type="InterPro" id="IPR032675">
    <property type="entry name" value="LRR_dom_sf"/>
</dbReference>
<dbReference type="InterPro" id="IPR001611">
    <property type="entry name" value="Leu-rich_rpt"/>
</dbReference>
<name>A0AAN8PS54_PATCE</name>
<dbReference type="SUPFAM" id="SSF52075">
    <property type="entry name" value="Outer arm dynein light chain 1"/>
    <property type="match status" value="1"/>
</dbReference>
<proteinExistence type="predicted"/>
<comment type="caution">
    <text evidence="3">The sequence shown here is derived from an EMBL/GenBank/DDBJ whole genome shotgun (WGS) entry which is preliminary data.</text>
</comment>
<dbReference type="Proteomes" id="UP001347796">
    <property type="component" value="Unassembled WGS sequence"/>
</dbReference>
<dbReference type="Gene3D" id="3.80.10.10">
    <property type="entry name" value="Ribonuclease Inhibitor"/>
    <property type="match status" value="1"/>
</dbReference>
<evidence type="ECO:0008006" key="5">
    <source>
        <dbReference type="Google" id="ProtNLM"/>
    </source>
</evidence>
<keyword evidence="2" id="KW-0677">Repeat</keyword>
<dbReference type="PANTHER" id="PTHR46652:SF3">
    <property type="entry name" value="LEUCINE-RICH REPEAT-CONTAINING PROTEIN 9"/>
    <property type="match status" value="1"/>
</dbReference>
<accession>A0AAN8PS54</accession>